<dbReference type="InterPro" id="IPR000445">
    <property type="entry name" value="HhH_motif"/>
</dbReference>
<evidence type="ECO:0000256" key="1">
    <source>
        <dbReference type="ARBA" id="ARBA00000843"/>
    </source>
</evidence>
<dbReference type="InterPro" id="IPR023170">
    <property type="entry name" value="HhH_base_excis_C"/>
</dbReference>
<dbReference type="EMBL" id="ARXR01000002">
    <property type="protein sequence ID" value="MBF5051795.1"/>
    <property type="molecule type" value="Genomic_DNA"/>
</dbReference>
<protein>
    <recommendedName>
        <fullName evidence="5 14">Adenine DNA glycosylase</fullName>
        <ecNumber evidence="4 14">3.2.2.31</ecNumber>
    </recommendedName>
</protein>
<dbReference type="InterPro" id="IPR015797">
    <property type="entry name" value="NUDIX_hydrolase-like_dom_sf"/>
</dbReference>
<gene>
    <name evidence="16" type="ORF">ISO4_00397</name>
</gene>
<evidence type="ECO:0000256" key="9">
    <source>
        <dbReference type="ARBA" id="ARBA00022801"/>
    </source>
</evidence>
<comment type="similarity">
    <text evidence="3 14">Belongs to the Nth/MutY family.</text>
</comment>
<dbReference type="NCBIfam" id="NF008132">
    <property type="entry name" value="PRK10880.1"/>
    <property type="match status" value="1"/>
</dbReference>
<keyword evidence="9" id="KW-0378">Hydrolase</keyword>
<evidence type="ECO:0000256" key="13">
    <source>
        <dbReference type="ARBA" id="ARBA00023295"/>
    </source>
</evidence>
<dbReference type="Pfam" id="PF00633">
    <property type="entry name" value="HHH"/>
    <property type="match status" value="1"/>
</dbReference>
<evidence type="ECO:0000259" key="15">
    <source>
        <dbReference type="SMART" id="SM00478"/>
    </source>
</evidence>
<dbReference type="Gene3D" id="1.10.1670.10">
    <property type="entry name" value="Helix-hairpin-Helix base-excision DNA repair enzymes (C-terminal)"/>
    <property type="match status" value="1"/>
</dbReference>
<sequence length="358" mass="40153">MSTAPNRTTFSDAVLAWYDQHGRQDLPWQHPRTPYRVWVSEIMLQQTQVSTVIGYFQRFMDSFPDVRALADADADQVLHLWTGLGYYARARNLHKAARQLVDEYGGDFPDTVEDVATLPGIGRSTAGAILAQSRGVRAPILDGNVKRLLSRLHAVPGWPGKKPVENRLWELAEHYTPDRRLADYTQAVMDLGATLCTRRRPDCPRCPVSAWCQARADGNPQDYPGRKPAKEKPVRQTRMLILQHPDGRVWLEPRPPSGIWGGLWCFPQLDPEDRQSSALAERGLDAHDQEALTPFRHTFSHFHLDIEPLLIRVDTTGAGVQDAQGRWISPADPGELGLAAPVKKLLEQLHGPRQAGLL</sequence>
<comment type="catalytic activity">
    <reaction evidence="1 14">
        <text>Hydrolyzes free adenine bases from 7,8-dihydro-8-oxoguanine:adenine mismatched double-stranded DNA, leaving an apurinic site.</text>
        <dbReference type="EC" id="3.2.2.31"/>
    </reaction>
</comment>
<evidence type="ECO:0000256" key="11">
    <source>
        <dbReference type="ARBA" id="ARBA00023014"/>
    </source>
</evidence>
<dbReference type="PANTHER" id="PTHR42944:SF1">
    <property type="entry name" value="ADENINE DNA GLYCOSYLASE"/>
    <property type="match status" value="1"/>
</dbReference>
<dbReference type="SMART" id="SM00478">
    <property type="entry name" value="ENDO3c"/>
    <property type="match status" value="1"/>
</dbReference>
<evidence type="ECO:0000256" key="14">
    <source>
        <dbReference type="RuleBase" id="RU365096"/>
    </source>
</evidence>
<keyword evidence="8 14" id="KW-0227">DNA damage</keyword>
<keyword evidence="7" id="KW-0479">Metal-binding</keyword>
<evidence type="ECO:0000256" key="6">
    <source>
        <dbReference type="ARBA" id="ARBA00022485"/>
    </source>
</evidence>
<evidence type="ECO:0000256" key="10">
    <source>
        <dbReference type="ARBA" id="ARBA00023004"/>
    </source>
</evidence>
<dbReference type="InterPro" id="IPR005760">
    <property type="entry name" value="A/G_AdeGlyc_MutY"/>
</dbReference>
<keyword evidence="6" id="KW-0004">4Fe-4S</keyword>
<dbReference type="InterPro" id="IPR029119">
    <property type="entry name" value="MutY_C"/>
</dbReference>
<dbReference type="RefSeq" id="WP_194854971.1">
    <property type="nucleotide sequence ID" value="NZ_ARXR01000002.1"/>
</dbReference>
<dbReference type="InterPro" id="IPR011257">
    <property type="entry name" value="DNA_glycosylase"/>
</dbReference>
<comment type="caution">
    <text evidence="16">The sequence shown here is derived from an EMBL/GenBank/DDBJ whole genome shotgun (WGS) entry which is preliminary data.</text>
</comment>
<keyword evidence="12" id="KW-0234">DNA repair</keyword>
<dbReference type="CDD" id="cd00056">
    <property type="entry name" value="ENDO3c"/>
    <property type="match status" value="1"/>
</dbReference>
<organism evidence="16 17">
    <name type="scientific">Alloalcanivorax venustensis ISO4</name>
    <dbReference type="NCBI Taxonomy" id="1177184"/>
    <lineage>
        <taxon>Bacteria</taxon>
        <taxon>Pseudomonadati</taxon>
        <taxon>Pseudomonadota</taxon>
        <taxon>Gammaproteobacteria</taxon>
        <taxon>Oceanospirillales</taxon>
        <taxon>Alcanivoracaceae</taxon>
        <taxon>Alloalcanivorax</taxon>
    </lineage>
</organism>
<evidence type="ECO:0000256" key="8">
    <source>
        <dbReference type="ARBA" id="ARBA00022763"/>
    </source>
</evidence>
<dbReference type="InterPro" id="IPR044298">
    <property type="entry name" value="MIG/MutY"/>
</dbReference>
<proteinExistence type="inferred from homology"/>
<dbReference type="CDD" id="cd03431">
    <property type="entry name" value="NUDIX_DNA_Glycosylase_C-MutY"/>
    <property type="match status" value="1"/>
</dbReference>
<feature type="domain" description="HhH-GPD" evidence="15">
    <location>
        <begin position="43"/>
        <end position="194"/>
    </location>
</feature>
<dbReference type="Gene3D" id="1.10.340.30">
    <property type="entry name" value="Hypothetical protein, domain 2"/>
    <property type="match status" value="1"/>
</dbReference>
<dbReference type="SUPFAM" id="SSF55811">
    <property type="entry name" value="Nudix"/>
    <property type="match status" value="1"/>
</dbReference>
<evidence type="ECO:0000256" key="3">
    <source>
        <dbReference type="ARBA" id="ARBA00008343"/>
    </source>
</evidence>
<dbReference type="PANTHER" id="PTHR42944">
    <property type="entry name" value="ADENINE DNA GLYCOSYLASE"/>
    <property type="match status" value="1"/>
</dbReference>
<evidence type="ECO:0000313" key="17">
    <source>
        <dbReference type="Proteomes" id="UP000644441"/>
    </source>
</evidence>
<dbReference type="Pfam" id="PF00730">
    <property type="entry name" value="HhH-GPD"/>
    <property type="match status" value="1"/>
</dbReference>
<evidence type="ECO:0000256" key="7">
    <source>
        <dbReference type="ARBA" id="ARBA00022723"/>
    </source>
</evidence>
<dbReference type="EC" id="3.2.2.31" evidence="4 14"/>
<dbReference type="SUPFAM" id="SSF48150">
    <property type="entry name" value="DNA-glycosylase"/>
    <property type="match status" value="1"/>
</dbReference>
<comment type="function">
    <text evidence="2">Adenine glycosylase active on G-A mispairs. MutY also corrects error-prone DNA synthesis past GO lesions which are due to the oxidatively damaged form of guanine: 7,8-dihydro-8-oxoguanine (8-oxo-dGTP).</text>
</comment>
<comment type="cofactor">
    <cofactor evidence="14">
        <name>[4Fe-4S] cluster</name>
        <dbReference type="ChEBI" id="CHEBI:49883"/>
    </cofactor>
    <text evidence="14">Binds 1 [4Fe-4S] cluster.</text>
</comment>
<evidence type="ECO:0000256" key="5">
    <source>
        <dbReference type="ARBA" id="ARBA00022023"/>
    </source>
</evidence>
<evidence type="ECO:0000256" key="2">
    <source>
        <dbReference type="ARBA" id="ARBA00002933"/>
    </source>
</evidence>
<keyword evidence="17" id="KW-1185">Reference proteome</keyword>
<dbReference type="Pfam" id="PF14815">
    <property type="entry name" value="NUDIX_4"/>
    <property type="match status" value="1"/>
</dbReference>
<reference evidence="16 17" key="1">
    <citation type="submission" date="2012-09" db="EMBL/GenBank/DDBJ databases">
        <title>Genome Sequence of alkane-degrading Bacterium Alcanivorax venustensis ISO4.</title>
        <authorList>
            <person name="Lai Q."/>
            <person name="Shao Z."/>
        </authorList>
    </citation>
    <scope>NUCLEOTIDE SEQUENCE [LARGE SCALE GENOMIC DNA]</scope>
    <source>
        <strain evidence="16 17">ISO4</strain>
    </source>
</reference>
<evidence type="ECO:0000256" key="4">
    <source>
        <dbReference type="ARBA" id="ARBA00012045"/>
    </source>
</evidence>
<evidence type="ECO:0000256" key="12">
    <source>
        <dbReference type="ARBA" id="ARBA00023204"/>
    </source>
</evidence>
<keyword evidence="13 14" id="KW-0326">Glycosidase</keyword>
<evidence type="ECO:0000313" key="16">
    <source>
        <dbReference type="EMBL" id="MBF5051795.1"/>
    </source>
</evidence>
<keyword evidence="10 14" id="KW-0408">Iron</keyword>
<dbReference type="Proteomes" id="UP000644441">
    <property type="component" value="Unassembled WGS sequence"/>
</dbReference>
<dbReference type="Gene3D" id="3.90.79.10">
    <property type="entry name" value="Nucleoside Triphosphate Pyrophosphohydrolase"/>
    <property type="match status" value="1"/>
</dbReference>
<name>A0ABS0ACD5_9GAMM</name>
<accession>A0ABS0ACD5</accession>
<dbReference type="InterPro" id="IPR003265">
    <property type="entry name" value="HhH-GPD_domain"/>
</dbReference>
<keyword evidence="11" id="KW-0411">Iron-sulfur</keyword>
<dbReference type="NCBIfam" id="TIGR01084">
    <property type="entry name" value="mutY"/>
    <property type="match status" value="1"/>
</dbReference>